<protein>
    <recommendedName>
        <fullName evidence="4">DUF3102 domain-containing protein</fullName>
    </recommendedName>
</protein>
<evidence type="ECO:0000313" key="2">
    <source>
        <dbReference type="EMBL" id="GAA6410620.1"/>
    </source>
</evidence>
<dbReference type="EMBL" id="BAABYW010000001">
    <property type="protein sequence ID" value="GAA6410620.1"/>
    <property type="molecule type" value="Genomic_DNA"/>
</dbReference>
<reference evidence="2 3" key="1">
    <citation type="submission" date="2024-04" db="EMBL/GenBank/DDBJ databases">
        <title>Defined microbial consortia suppress multidrug-resistant proinflammatory Enterobacteriaceae via ecological control.</title>
        <authorList>
            <person name="Furuichi M."/>
            <person name="Kawaguchi T."/>
            <person name="Pust M."/>
            <person name="Yasuma K."/>
            <person name="Plichta D."/>
            <person name="Hasegawa N."/>
            <person name="Ohya T."/>
            <person name="Bhattarai S."/>
            <person name="Sasajima S."/>
            <person name="Aoto Y."/>
            <person name="Tuganbaev T."/>
            <person name="Yaginuma M."/>
            <person name="Ueda M."/>
            <person name="Okahashi N."/>
            <person name="Amafuji K."/>
            <person name="Kiridooshi Y."/>
            <person name="Sugita K."/>
            <person name="Strazar M."/>
            <person name="Skelly A."/>
            <person name="Suda W."/>
            <person name="Hattori M."/>
            <person name="Nakamoto N."/>
            <person name="Caballero S."/>
            <person name="Norman J."/>
            <person name="Olle B."/>
            <person name="Tanoue T."/>
            <person name="Arita M."/>
            <person name="Bucci V."/>
            <person name="Atarashi K."/>
            <person name="Xavier R."/>
            <person name="Honda K."/>
        </authorList>
    </citation>
    <scope>NUCLEOTIDE SEQUENCE [LARGE SCALE GENOMIC DNA]</scope>
    <source>
        <strain evidence="3">k04-0078-D8-1</strain>
    </source>
</reference>
<organism evidence="2 3">
    <name type="scientific">Blautia hominis</name>
    <dbReference type="NCBI Taxonomy" id="2025493"/>
    <lineage>
        <taxon>Bacteria</taxon>
        <taxon>Bacillati</taxon>
        <taxon>Bacillota</taxon>
        <taxon>Clostridia</taxon>
        <taxon>Lachnospirales</taxon>
        <taxon>Lachnospiraceae</taxon>
        <taxon>Blautia</taxon>
    </lineage>
</organism>
<gene>
    <name evidence="2" type="ORF">K040078D81_47370</name>
</gene>
<evidence type="ECO:0000256" key="1">
    <source>
        <dbReference type="SAM" id="MobiDB-lite"/>
    </source>
</evidence>
<dbReference type="RefSeq" id="WP_244807235.1">
    <property type="nucleotide sequence ID" value="NZ_BAABYW010000001.1"/>
</dbReference>
<feature type="region of interest" description="Disordered" evidence="1">
    <location>
        <begin position="229"/>
        <end position="296"/>
    </location>
</feature>
<dbReference type="Proteomes" id="UP001600943">
    <property type="component" value="Unassembled WGS sequence"/>
</dbReference>
<feature type="compositionally biased region" description="Polar residues" evidence="1">
    <location>
        <begin position="275"/>
        <end position="289"/>
    </location>
</feature>
<feature type="compositionally biased region" description="Basic and acidic residues" evidence="1">
    <location>
        <begin position="259"/>
        <end position="274"/>
    </location>
</feature>
<keyword evidence="3" id="KW-1185">Reference proteome</keyword>
<name>A0ABQ0BGN8_9FIRM</name>
<accession>A0ABQ0BGN8</accession>
<sequence length="406" mass="46459">MEYTQLTLDDWMNMKEQLKKDLNGVAESFVRIGYMLRKIEEQQLYQKDGYDTIADFARKEYGLSSSTVSRFMAINAKYSIDGYSERLRPEFAGIGSSKLAEMLTLPDGDLEMIRPETTRETIRDLKQFNAQEPGGSGDLQELIKSFFRDNPGKLKNLYASEAFATGDVEEMVEQVNPSGNLSYRKGIHFLMMYGPSEGLKIKKFGQPKPEDMSWADFFFLTRDIFGEELPEEEPQIPGQMAIPDDYPETAPIAPAQNPETRKNTISEPDHEDMTNRQQEAGKTQESQPENPDIRTEEDTVFTGKIQNKESEVAPAQENPPEMPETRINTICEEDRGQQDIAEAMNPPEVQAEQYTARKDYLDTLTVYGAAEYLFKYLKPEILNSQTALEYWLMKEVDVKGREEDEE</sequence>
<proteinExistence type="predicted"/>
<comment type="caution">
    <text evidence="2">The sequence shown here is derived from an EMBL/GenBank/DDBJ whole genome shotgun (WGS) entry which is preliminary data.</text>
</comment>
<evidence type="ECO:0000313" key="3">
    <source>
        <dbReference type="Proteomes" id="UP001600943"/>
    </source>
</evidence>
<evidence type="ECO:0008006" key="4">
    <source>
        <dbReference type="Google" id="ProtNLM"/>
    </source>
</evidence>